<keyword evidence="1" id="KW-0677">Repeat</keyword>
<proteinExistence type="predicted"/>
<dbReference type="PANTHER" id="PTHR15704:SF7">
    <property type="entry name" value="SUPERKILLER COMPLEX PROTEIN 3"/>
    <property type="match status" value="1"/>
</dbReference>
<dbReference type="InterPro" id="IPR039226">
    <property type="entry name" value="Ski3/TTC37"/>
</dbReference>
<feature type="repeat" description="TPR" evidence="3">
    <location>
        <begin position="681"/>
        <end position="714"/>
    </location>
</feature>
<feature type="coiled-coil region" evidence="4">
    <location>
        <begin position="342"/>
        <end position="376"/>
    </location>
</feature>
<dbReference type="InterPro" id="IPR019734">
    <property type="entry name" value="TPR_rpt"/>
</dbReference>
<evidence type="ECO:0008006" key="8">
    <source>
        <dbReference type="Google" id="ProtNLM"/>
    </source>
</evidence>
<protein>
    <recommendedName>
        <fullName evidence="8">Tetratricopeptide repeat protein 37</fullName>
    </recommendedName>
</protein>
<evidence type="ECO:0000313" key="7">
    <source>
        <dbReference type="Proteomes" id="UP000664859"/>
    </source>
</evidence>
<name>A0A836CP95_9STRA</name>
<keyword evidence="7" id="KW-1185">Reference proteome</keyword>
<feature type="region of interest" description="Disordered" evidence="5">
    <location>
        <begin position="1503"/>
        <end position="1522"/>
    </location>
</feature>
<keyword evidence="4" id="KW-0175">Coiled coil</keyword>
<feature type="repeat" description="TPR" evidence="3">
    <location>
        <begin position="376"/>
        <end position="409"/>
    </location>
</feature>
<gene>
    <name evidence="6" type="ORF">JKP88DRAFT_352627</name>
</gene>
<evidence type="ECO:0000313" key="6">
    <source>
        <dbReference type="EMBL" id="KAG5190631.1"/>
    </source>
</evidence>
<organism evidence="6 7">
    <name type="scientific">Tribonema minus</name>
    <dbReference type="NCBI Taxonomy" id="303371"/>
    <lineage>
        <taxon>Eukaryota</taxon>
        <taxon>Sar</taxon>
        <taxon>Stramenopiles</taxon>
        <taxon>Ochrophyta</taxon>
        <taxon>PX clade</taxon>
        <taxon>Xanthophyceae</taxon>
        <taxon>Tribonematales</taxon>
        <taxon>Tribonemataceae</taxon>
        <taxon>Tribonema</taxon>
    </lineage>
</organism>
<dbReference type="GO" id="GO:0055087">
    <property type="term" value="C:Ski complex"/>
    <property type="evidence" value="ECO:0007669"/>
    <property type="project" value="InterPro"/>
</dbReference>
<evidence type="ECO:0000256" key="4">
    <source>
        <dbReference type="SAM" id="Coils"/>
    </source>
</evidence>
<keyword evidence="2 3" id="KW-0802">TPR repeat</keyword>
<feature type="repeat" description="TPR" evidence="3">
    <location>
        <begin position="598"/>
        <end position="631"/>
    </location>
</feature>
<comment type="caution">
    <text evidence="6">The sequence shown here is derived from an EMBL/GenBank/DDBJ whole genome shotgun (WGS) entry which is preliminary data.</text>
</comment>
<evidence type="ECO:0000256" key="2">
    <source>
        <dbReference type="ARBA" id="ARBA00022803"/>
    </source>
</evidence>
<evidence type="ECO:0000256" key="1">
    <source>
        <dbReference type="ARBA" id="ARBA00022737"/>
    </source>
</evidence>
<dbReference type="SMART" id="SM00028">
    <property type="entry name" value="TPR"/>
    <property type="match status" value="8"/>
</dbReference>
<dbReference type="PANTHER" id="PTHR15704">
    <property type="entry name" value="SUPERKILLER 3 PROTEIN-RELATED"/>
    <property type="match status" value="1"/>
</dbReference>
<sequence>MAAAAAAEPGKGAAFYQRLTELRPDMPQAWKGLVDCLTGAGREAELPVPLLQMATIAQAKQNWQRARGLILKAAQVLMDVVGNTNAALKAVNMHIGNPEATATDADAPAERLELLARAAALEEPAADAAGQHLDALFQDAAHLSQHLTPELLSRVAEAYVARGLALISRAHGDEAKRTSWRQLAERCAALQRAGVTAAPPLAAALLRSSWYAAPPPGVDLEEIANEGRQRSAGGQLAAEAALFAAREAMDAGDAARAAQALRESAPPGDSAAATDWRRASLEALAAAASGWPDGGHADALRAVEAALEALAADALGTPLPTRDPTHPDDPKMQRSTVFAQGLTVARARLLEHLNRRDEAEAQLQQLAAAAAGAQAAEALVALGDMAARRGDAAAAKAHFESALAAAPDHVGALCGLAAAALDGGDGAAALPLAEAAVAGAGASGAAAAAAALLLGRCLWALGGARRSARDGCFAALLRAARADPGCALAFALLGRWYLEEGGDEARARGCLARALKLDAACAEAGAPLVALLLRGGQEEAAVAQCRAPPPQARSHHGLRPLVMRTAVQASWAWSALGRHYMGAGQLDEATAAASAQASWAWSALGRHYMGAGQLEEAAAHLQQALAGAPRDWRGWGDLGWVYHRQAKQAAALKAYARALAVMEEGADAASDDDAARAAAAVRILTDAGRAHREIGQVDEAAEALDRALALAPRDALARIGGAQAALARAHARATEGQNGAAADCLRRGAALAEAFLGAADGSGGSGGDGSGGDGGGGAGARTAWKLLGDLRVYAHRLPPGCFRSGNGGGGGLACEDQEEDDGVAARAAFVRGAADAYAAALAAARAEGAQGGALAAALYDLALARLLHARVLRLDFGEGCGLWPASAYEEDATIAELTQRAAEELRAALRHDALHSDAWTALGAAERDPLARQHCLARAAQLDHNPSAWACLAALYAAWRRSGEAYEALGALQAVVDHPAMWVLLGRLREDEAAEAAARDGGGGGGAPLTALSQAADAFYASLEAAPLLEGLAGLARTAALTHSLGDALVAAALRCDAAPRDPAAWALRAALLDRAGAPAAAATAYACAAARIAALTARLGASDAAAAAAALVRRGRVRALTAAGDARAAEEAAPAAEADSLAAGRALMASRQHAAAAAALAAVHGVEAARSRAAALYFAGDEAGAAAAARALLREYPGDWQAHVVALCIGGVCADVALAQAASQRLRCLAADASPPLPDPQLEACLTALHAAQRACGAPQHVSRRALSPALHLFPAAARLWAEAAAALNEGGGGGGSDGGGDAADGDPAWALKDARSCAAAAAGLVALEQRDAAARGVALFQGGAPIGRPDGRAGAHDLSRALALVSCSAVATGAGDGLREAAKALHAHPGRIATWRALALAAGARAALSADADERADLLRRAEALHAAAAAADPVVSALARARRAAAAGDTAAAIAAYKELAAAAPGTAAAWQELSACYEAQGRSAAAVAALQCGLRATGDGGGGGESAEDAGDGGGGTAAAAAQQQQQCMALHLQLALLQQRRGDLDAALQSADRACMAGRRGGKGGKAAPAAAEFVRAAIWHAAGKAKQASSGFERAMAAAEAAGAQEVPLPAELVRHYMPAKPPVAA</sequence>
<evidence type="ECO:0000256" key="3">
    <source>
        <dbReference type="PROSITE-ProRule" id="PRU00339"/>
    </source>
</evidence>
<dbReference type="OrthoDB" id="421075at2759"/>
<dbReference type="PROSITE" id="PS50005">
    <property type="entry name" value="TPR"/>
    <property type="match status" value="3"/>
</dbReference>
<evidence type="ECO:0000256" key="5">
    <source>
        <dbReference type="SAM" id="MobiDB-lite"/>
    </source>
</evidence>
<dbReference type="GO" id="GO:0006401">
    <property type="term" value="P:RNA catabolic process"/>
    <property type="evidence" value="ECO:0007669"/>
    <property type="project" value="InterPro"/>
</dbReference>
<dbReference type="SUPFAM" id="SSF48452">
    <property type="entry name" value="TPR-like"/>
    <property type="match status" value="3"/>
</dbReference>
<reference evidence="6" key="1">
    <citation type="submission" date="2021-02" db="EMBL/GenBank/DDBJ databases">
        <title>First Annotated Genome of the Yellow-green Alga Tribonema minus.</title>
        <authorList>
            <person name="Mahan K.M."/>
        </authorList>
    </citation>
    <scope>NUCLEOTIDE SEQUENCE</scope>
    <source>
        <strain evidence="6">UTEX B ZZ1240</strain>
    </source>
</reference>
<dbReference type="Gene3D" id="1.25.40.10">
    <property type="entry name" value="Tetratricopeptide repeat domain"/>
    <property type="match status" value="3"/>
</dbReference>
<dbReference type="InterPro" id="IPR011990">
    <property type="entry name" value="TPR-like_helical_dom_sf"/>
</dbReference>
<accession>A0A836CP95</accession>
<dbReference type="EMBL" id="JAFCMP010000031">
    <property type="protein sequence ID" value="KAG5190631.1"/>
    <property type="molecule type" value="Genomic_DNA"/>
</dbReference>
<dbReference type="Proteomes" id="UP000664859">
    <property type="component" value="Unassembled WGS sequence"/>
</dbReference>